<reference evidence="1" key="1">
    <citation type="submission" date="2018-06" db="EMBL/GenBank/DDBJ databases">
        <authorList>
            <person name="Zhirakovskaya E."/>
        </authorList>
    </citation>
    <scope>NUCLEOTIDE SEQUENCE</scope>
</reference>
<dbReference type="AlphaFoldDB" id="A0A3B0S3S0"/>
<evidence type="ECO:0000313" key="1">
    <source>
        <dbReference type="EMBL" id="VAV99437.1"/>
    </source>
</evidence>
<dbReference type="EMBL" id="UOEH01000275">
    <property type="protein sequence ID" value="VAV99437.1"/>
    <property type="molecule type" value="Genomic_DNA"/>
</dbReference>
<organism evidence="1">
    <name type="scientific">hydrothermal vent metagenome</name>
    <dbReference type="NCBI Taxonomy" id="652676"/>
    <lineage>
        <taxon>unclassified sequences</taxon>
        <taxon>metagenomes</taxon>
        <taxon>ecological metagenomes</taxon>
    </lineage>
</organism>
<proteinExistence type="predicted"/>
<gene>
    <name evidence="1" type="ORF">MNBD_ALPHA05-1500</name>
</gene>
<name>A0A3B0S3S0_9ZZZZ</name>
<accession>A0A3B0S3S0</accession>
<sequence>MADNTPSDSQLRLLLAQFLFAHNVDIETLYKALGAELSDADGEAVSHMAGIIDGVTLATSKIRAHGVDNWAKN</sequence>
<protein>
    <submittedName>
        <fullName evidence="1">Uncharacterized protein</fullName>
    </submittedName>
</protein>